<evidence type="ECO:0000256" key="1">
    <source>
        <dbReference type="SAM" id="Phobius"/>
    </source>
</evidence>
<feature type="transmembrane region" description="Helical" evidence="1">
    <location>
        <begin position="124"/>
        <end position="146"/>
    </location>
</feature>
<dbReference type="EMBL" id="JBBNPS010000001">
    <property type="protein sequence ID" value="MEQ3352831.1"/>
    <property type="molecule type" value="Genomic_DNA"/>
</dbReference>
<keyword evidence="1" id="KW-0812">Transmembrane</keyword>
<comment type="caution">
    <text evidence="2">The sequence shown here is derived from an EMBL/GenBank/DDBJ whole genome shotgun (WGS) entry which is preliminary data.</text>
</comment>
<accession>A0ABV1J3Q9</accession>
<keyword evidence="1" id="KW-1133">Transmembrane helix</keyword>
<evidence type="ECO:0000313" key="3">
    <source>
        <dbReference type="Proteomes" id="UP001481872"/>
    </source>
</evidence>
<feature type="transmembrane region" description="Helical" evidence="1">
    <location>
        <begin position="179"/>
        <end position="205"/>
    </location>
</feature>
<dbReference type="RefSeq" id="WP_349053258.1">
    <property type="nucleotide sequence ID" value="NZ_JBBNPS010000001.1"/>
</dbReference>
<dbReference type="Pfam" id="PF07314">
    <property type="entry name" value="Lit"/>
    <property type="match status" value="1"/>
</dbReference>
<name>A0ABV1J3Q9_9FIRM</name>
<evidence type="ECO:0000313" key="2">
    <source>
        <dbReference type="EMBL" id="MEQ3352831.1"/>
    </source>
</evidence>
<gene>
    <name evidence="2" type="ORF">AAA081_00730</name>
</gene>
<reference evidence="2 3" key="1">
    <citation type="submission" date="2024-04" db="EMBL/GenBank/DDBJ databases">
        <title>Human intestinal bacterial collection.</title>
        <authorList>
            <person name="Pauvert C."/>
            <person name="Hitch T.C.A."/>
            <person name="Clavel T."/>
        </authorList>
    </citation>
    <scope>NUCLEOTIDE SEQUENCE [LARGE SCALE GENOMIC DNA]</scope>
    <source>
        <strain evidence="2 3">CLA-SR-H026</strain>
    </source>
</reference>
<dbReference type="Proteomes" id="UP001481872">
    <property type="component" value="Unassembled WGS sequence"/>
</dbReference>
<feature type="transmembrane region" description="Helical" evidence="1">
    <location>
        <begin position="92"/>
        <end position="112"/>
    </location>
</feature>
<protein>
    <submittedName>
        <fullName evidence="2">TIGR01906 family membrane protein</fullName>
    </submittedName>
</protein>
<keyword evidence="3" id="KW-1185">Reference proteome</keyword>
<dbReference type="InterPro" id="IPR010178">
    <property type="entry name" value="Lit"/>
</dbReference>
<dbReference type="NCBIfam" id="TIGR01906">
    <property type="entry name" value="integ_TIGR01906"/>
    <property type="match status" value="1"/>
</dbReference>
<sequence>MRWILATLVAVSFTFLLFGTATDSVSGNKAYYHRQMIENKIPAETGKSLKELDRISTALRVYLKQGDPRVLTPHFNENEVDHMADVYALFHLMRRLCVAATVVATTGFFALAKKFGVKEGLRSIGRAALALVATFLILGGGIAMNFTEAWYTFHTLFFSNKLWLMDPATDLMIKMLPEAFFFGMVKQIGLIMAVGLLIVASFAFLKGSKHEIK</sequence>
<keyword evidence="1" id="KW-0472">Membrane</keyword>
<proteinExistence type="predicted"/>
<organism evidence="2 3">
    <name type="scientific">Aedoeadaptatus acetigenes</name>
    <dbReference type="NCBI Taxonomy" id="2981723"/>
    <lineage>
        <taxon>Bacteria</taxon>
        <taxon>Bacillati</taxon>
        <taxon>Bacillota</taxon>
        <taxon>Tissierellia</taxon>
        <taxon>Tissierellales</taxon>
        <taxon>Peptoniphilaceae</taxon>
        <taxon>Aedoeadaptatus</taxon>
    </lineage>
</organism>